<accession>A0A8J7K8B1</accession>
<dbReference type="AlphaFoldDB" id="A0A8J7K8B1"/>
<reference evidence="2" key="1">
    <citation type="submission" date="2020-10" db="EMBL/GenBank/DDBJ databases">
        <authorList>
            <person name="Castelo-Branco R."/>
            <person name="Eusebio N."/>
            <person name="Adriana R."/>
            <person name="Vieira A."/>
            <person name="Brugerolle De Fraissinette N."/>
            <person name="Rezende De Castro R."/>
            <person name="Schneider M.P."/>
            <person name="Vasconcelos V."/>
            <person name="Leao P.N."/>
        </authorList>
    </citation>
    <scope>NUCLEOTIDE SEQUENCE</scope>
    <source>
        <strain evidence="2">LEGE 06105</strain>
    </source>
</reference>
<organism evidence="2 3">
    <name type="scientific">Plectonema cf. radiosum LEGE 06105</name>
    <dbReference type="NCBI Taxonomy" id="945769"/>
    <lineage>
        <taxon>Bacteria</taxon>
        <taxon>Bacillati</taxon>
        <taxon>Cyanobacteriota</taxon>
        <taxon>Cyanophyceae</taxon>
        <taxon>Oscillatoriophycideae</taxon>
        <taxon>Oscillatoriales</taxon>
        <taxon>Microcoleaceae</taxon>
        <taxon>Plectonema</taxon>
    </lineage>
</organism>
<proteinExistence type="predicted"/>
<gene>
    <name evidence="2" type="ORF">IQ247_30400</name>
</gene>
<evidence type="ECO:0000313" key="2">
    <source>
        <dbReference type="EMBL" id="MBE9216912.1"/>
    </source>
</evidence>
<dbReference type="RefSeq" id="WP_193925781.1">
    <property type="nucleotide sequence ID" value="NZ_JADEWL010000221.1"/>
</dbReference>
<dbReference type="Proteomes" id="UP000620559">
    <property type="component" value="Unassembled WGS sequence"/>
</dbReference>
<evidence type="ECO:0000256" key="1">
    <source>
        <dbReference type="SAM" id="MobiDB-lite"/>
    </source>
</evidence>
<protein>
    <submittedName>
        <fullName evidence="2">Uncharacterized protein</fullName>
    </submittedName>
</protein>
<comment type="caution">
    <text evidence="2">The sequence shown here is derived from an EMBL/GenBank/DDBJ whole genome shotgun (WGS) entry which is preliminary data.</text>
</comment>
<feature type="region of interest" description="Disordered" evidence="1">
    <location>
        <begin position="306"/>
        <end position="330"/>
    </location>
</feature>
<keyword evidence="3" id="KW-1185">Reference proteome</keyword>
<name>A0A8J7K8B1_9CYAN</name>
<dbReference type="EMBL" id="JADEWL010000221">
    <property type="protein sequence ID" value="MBE9216912.1"/>
    <property type="molecule type" value="Genomic_DNA"/>
</dbReference>
<sequence>MNYELQTLYSTNQAFNCDVIISDKEQYMGRLYVLTTEDSILQNLGIKSEWFLAHQEADVLISGHINREGKWSLSSYRNLEPSFEYTTRNQIFEQVFSPDYVWELAHLREELISNISQFTNNSGSSSNEDNAINKKDVAVITEQLSITPENINALRDLIIHSFSDELVTLEQELEIEMHNNHLYNEQQSAVNTTNITEIMNYFQREAAPKLDENELFHAQIYLTERIMDEYERQNIDEFVFKPFGIVTINVEESCCSLRDEEDGHTIFTATFDADIIHGLGDIDAAKIEMILHQFDREDFRRARNAMEEERSVNEADRSEIKQQKGIDYGA</sequence>
<feature type="compositionally biased region" description="Basic and acidic residues" evidence="1">
    <location>
        <begin position="306"/>
        <end position="324"/>
    </location>
</feature>
<evidence type="ECO:0000313" key="3">
    <source>
        <dbReference type="Proteomes" id="UP000620559"/>
    </source>
</evidence>